<name>A0A8K0HEQ2_9ROSA</name>
<sequence length="168" mass="19660">MSGPSSRNCSRSTFQSLSDERRRILMLDSSCTSTKVSVVCEFDGVGQVSEGPWLFDVLLKKKRILEEEKDPKEEEEDPEEFPANFKELFLEKYFSIIKQDEKKAEFLCLTQGNFSLVEYERKFDELSHYVPHFVNTEERKARRFEKGLRPELYNAIAVLRLLTYADVL</sequence>
<evidence type="ECO:0000313" key="3">
    <source>
        <dbReference type="Proteomes" id="UP000796880"/>
    </source>
</evidence>
<evidence type="ECO:0000259" key="1">
    <source>
        <dbReference type="Pfam" id="PF03732"/>
    </source>
</evidence>
<dbReference type="InterPro" id="IPR005162">
    <property type="entry name" value="Retrotrans_gag_dom"/>
</dbReference>
<organism evidence="2 3">
    <name type="scientific">Rhamnella rubrinervis</name>
    <dbReference type="NCBI Taxonomy" id="2594499"/>
    <lineage>
        <taxon>Eukaryota</taxon>
        <taxon>Viridiplantae</taxon>
        <taxon>Streptophyta</taxon>
        <taxon>Embryophyta</taxon>
        <taxon>Tracheophyta</taxon>
        <taxon>Spermatophyta</taxon>
        <taxon>Magnoliopsida</taxon>
        <taxon>eudicotyledons</taxon>
        <taxon>Gunneridae</taxon>
        <taxon>Pentapetalae</taxon>
        <taxon>rosids</taxon>
        <taxon>fabids</taxon>
        <taxon>Rosales</taxon>
        <taxon>Rhamnaceae</taxon>
        <taxon>rhamnoid group</taxon>
        <taxon>Rhamneae</taxon>
        <taxon>Rhamnella</taxon>
    </lineage>
</organism>
<dbReference type="AlphaFoldDB" id="A0A8K0HEQ2"/>
<accession>A0A8K0HEQ2</accession>
<evidence type="ECO:0000313" key="2">
    <source>
        <dbReference type="EMBL" id="KAF3451307.1"/>
    </source>
</evidence>
<dbReference type="EMBL" id="VOIH02000003">
    <property type="protein sequence ID" value="KAF3451307.1"/>
    <property type="molecule type" value="Genomic_DNA"/>
</dbReference>
<reference evidence="2" key="1">
    <citation type="submission" date="2020-03" db="EMBL/GenBank/DDBJ databases">
        <title>A high-quality chromosome-level genome assembly of a woody plant with both climbing and erect habits, Rhamnella rubrinervis.</title>
        <authorList>
            <person name="Lu Z."/>
            <person name="Yang Y."/>
            <person name="Zhu X."/>
            <person name="Sun Y."/>
        </authorList>
    </citation>
    <scope>NUCLEOTIDE SEQUENCE</scope>
    <source>
        <strain evidence="2">BYM</strain>
        <tissue evidence="2">Leaf</tissue>
    </source>
</reference>
<comment type="caution">
    <text evidence="2">The sequence shown here is derived from an EMBL/GenBank/DDBJ whole genome shotgun (WGS) entry which is preliminary data.</text>
</comment>
<gene>
    <name evidence="2" type="ORF">FNV43_RR07402</name>
</gene>
<protein>
    <recommendedName>
        <fullName evidence="1">Retrotransposon gag domain-containing protein</fullName>
    </recommendedName>
</protein>
<feature type="domain" description="Retrotransposon gag" evidence="1">
    <location>
        <begin position="83"/>
        <end position="150"/>
    </location>
</feature>
<dbReference type="OrthoDB" id="1936908at2759"/>
<dbReference type="Proteomes" id="UP000796880">
    <property type="component" value="Unassembled WGS sequence"/>
</dbReference>
<proteinExistence type="predicted"/>
<keyword evidence="3" id="KW-1185">Reference proteome</keyword>
<dbReference type="Pfam" id="PF03732">
    <property type="entry name" value="Retrotrans_gag"/>
    <property type="match status" value="1"/>
</dbReference>